<dbReference type="InterPro" id="IPR000276">
    <property type="entry name" value="GPCR_Rhodpsn"/>
</dbReference>
<feature type="transmembrane region" description="Helical" evidence="5">
    <location>
        <begin position="205"/>
        <end position="226"/>
    </location>
</feature>
<accession>A0A1D1VMN0</accession>
<keyword evidence="3 5" id="KW-1133">Transmembrane helix</keyword>
<dbReference type="GO" id="GO:0004930">
    <property type="term" value="F:G protein-coupled receptor activity"/>
    <property type="evidence" value="ECO:0007669"/>
    <property type="project" value="InterPro"/>
</dbReference>
<dbReference type="EMBL" id="BDGG01000008">
    <property type="protein sequence ID" value="GAV02872.1"/>
    <property type="molecule type" value="Genomic_DNA"/>
</dbReference>
<gene>
    <name evidence="7" type="primary">RvY_13384-1</name>
    <name evidence="7" type="synonym">RvY_13384.1</name>
    <name evidence="7" type="ORF">RvY_13384</name>
</gene>
<organism evidence="7 8">
    <name type="scientific">Ramazzottius varieornatus</name>
    <name type="common">Water bear</name>
    <name type="synonym">Tardigrade</name>
    <dbReference type="NCBI Taxonomy" id="947166"/>
    <lineage>
        <taxon>Eukaryota</taxon>
        <taxon>Metazoa</taxon>
        <taxon>Ecdysozoa</taxon>
        <taxon>Tardigrada</taxon>
        <taxon>Eutardigrada</taxon>
        <taxon>Parachela</taxon>
        <taxon>Hypsibioidea</taxon>
        <taxon>Ramazzottiidae</taxon>
        <taxon>Ramazzottius</taxon>
    </lineage>
</organism>
<evidence type="ECO:0000259" key="6">
    <source>
        <dbReference type="PROSITE" id="PS50262"/>
    </source>
</evidence>
<proteinExistence type="predicted"/>
<keyword evidence="2 5" id="KW-0812">Transmembrane</keyword>
<keyword evidence="4 5" id="KW-0472">Membrane</keyword>
<dbReference type="Pfam" id="PF00001">
    <property type="entry name" value="7tm_1"/>
    <property type="match status" value="1"/>
</dbReference>
<evidence type="ECO:0000256" key="4">
    <source>
        <dbReference type="ARBA" id="ARBA00023136"/>
    </source>
</evidence>
<evidence type="ECO:0000256" key="5">
    <source>
        <dbReference type="SAM" id="Phobius"/>
    </source>
</evidence>
<dbReference type="AlphaFoldDB" id="A0A1D1VMN0"/>
<name>A0A1D1VMN0_RAMVA</name>
<dbReference type="SUPFAM" id="SSF81321">
    <property type="entry name" value="Family A G protein-coupled receptor-like"/>
    <property type="match status" value="1"/>
</dbReference>
<comment type="caution">
    <text evidence="7">The sequence shown here is derived from an EMBL/GenBank/DDBJ whole genome shotgun (WGS) entry which is preliminary data.</text>
</comment>
<comment type="subcellular location">
    <subcellularLocation>
        <location evidence="1">Membrane</location>
    </subcellularLocation>
</comment>
<protein>
    <recommendedName>
        <fullName evidence="6">G-protein coupled receptors family 1 profile domain-containing protein</fullName>
    </recommendedName>
</protein>
<feature type="transmembrane region" description="Helical" evidence="5">
    <location>
        <begin position="107"/>
        <end position="128"/>
    </location>
</feature>
<dbReference type="PROSITE" id="PS00237">
    <property type="entry name" value="G_PROTEIN_RECEP_F1_1"/>
    <property type="match status" value="1"/>
</dbReference>
<dbReference type="PANTHER" id="PTHR46641">
    <property type="entry name" value="FMRFAMIDE RECEPTOR-RELATED"/>
    <property type="match status" value="1"/>
</dbReference>
<feature type="transmembrane region" description="Helical" evidence="5">
    <location>
        <begin position="64"/>
        <end position="87"/>
    </location>
</feature>
<feature type="transmembrane region" description="Helical" evidence="5">
    <location>
        <begin position="32"/>
        <end position="52"/>
    </location>
</feature>
<feature type="domain" description="G-protein coupled receptors family 1 profile" evidence="6">
    <location>
        <begin position="44"/>
        <end position="337"/>
    </location>
</feature>
<keyword evidence="8" id="KW-1185">Reference proteome</keyword>
<sequence length="385" mass="43158">MATVMKDACGREQGLAANVPSNLTDWAWITKISFPAFLAICTIGNLLGLILLRKDAKSTKRTFLLCLFSVSLCFMWTRLFLYLGIGVWRLPDPESLYGRFFAATAGYWFYMDVFLYLMAQWVVLAFTAERYIAISYPIYHRARPQKITAIGAIMIITLVGVASSLYTPIGYYWLRANPGPKNNTSLQQMSESLMEWRRVDMWIEAVVRLLVYLAIIGLDIAILRTLHQRKYSISARNKARSTTASPTNIPVDSTIDSRNKSKGLAQLKTHRNATTVLLCGSLFFLVTQCPEVVMSILVVLNNPPACAFQITVKFLLIYGPIQVFLVSSYFSLNFLLYISPFMYLRTVRCGSSGLESSSTGLSSAQSICTTHTISPHYASSQSVNR</sequence>
<feature type="transmembrane region" description="Helical" evidence="5">
    <location>
        <begin position="315"/>
        <end position="338"/>
    </location>
</feature>
<evidence type="ECO:0000313" key="8">
    <source>
        <dbReference type="Proteomes" id="UP000186922"/>
    </source>
</evidence>
<evidence type="ECO:0000256" key="1">
    <source>
        <dbReference type="ARBA" id="ARBA00004370"/>
    </source>
</evidence>
<evidence type="ECO:0000313" key="7">
    <source>
        <dbReference type="EMBL" id="GAV02872.1"/>
    </source>
</evidence>
<dbReference type="InterPro" id="IPR052954">
    <property type="entry name" value="GPCR-Ligand_Int"/>
</dbReference>
<dbReference type="Proteomes" id="UP000186922">
    <property type="component" value="Unassembled WGS sequence"/>
</dbReference>
<dbReference type="Gene3D" id="1.20.1070.10">
    <property type="entry name" value="Rhodopsin 7-helix transmembrane proteins"/>
    <property type="match status" value="1"/>
</dbReference>
<dbReference type="OrthoDB" id="10505251at2759"/>
<dbReference type="GO" id="GO:0016020">
    <property type="term" value="C:membrane"/>
    <property type="evidence" value="ECO:0007669"/>
    <property type="project" value="UniProtKB-SubCell"/>
</dbReference>
<feature type="transmembrane region" description="Helical" evidence="5">
    <location>
        <begin position="276"/>
        <end position="300"/>
    </location>
</feature>
<dbReference type="InterPro" id="IPR017452">
    <property type="entry name" value="GPCR_Rhodpsn_7TM"/>
</dbReference>
<evidence type="ECO:0000256" key="3">
    <source>
        <dbReference type="ARBA" id="ARBA00022989"/>
    </source>
</evidence>
<feature type="transmembrane region" description="Helical" evidence="5">
    <location>
        <begin position="149"/>
        <end position="174"/>
    </location>
</feature>
<reference evidence="7 8" key="1">
    <citation type="journal article" date="2016" name="Nat. Commun.">
        <title>Extremotolerant tardigrade genome and improved radiotolerance of human cultured cells by tardigrade-unique protein.</title>
        <authorList>
            <person name="Hashimoto T."/>
            <person name="Horikawa D.D."/>
            <person name="Saito Y."/>
            <person name="Kuwahara H."/>
            <person name="Kozuka-Hata H."/>
            <person name="Shin-I T."/>
            <person name="Minakuchi Y."/>
            <person name="Ohishi K."/>
            <person name="Motoyama A."/>
            <person name="Aizu T."/>
            <person name="Enomoto A."/>
            <person name="Kondo K."/>
            <person name="Tanaka S."/>
            <person name="Hara Y."/>
            <person name="Koshikawa S."/>
            <person name="Sagara H."/>
            <person name="Miura T."/>
            <person name="Yokobori S."/>
            <person name="Miyagawa K."/>
            <person name="Suzuki Y."/>
            <person name="Kubo T."/>
            <person name="Oyama M."/>
            <person name="Kohara Y."/>
            <person name="Fujiyama A."/>
            <person name="Arakawa K."/>
            <person name="Katayama T."/>
            <person name="Toyoda A."/>
            <person name="Kunieda T."/>
        </authorList>
    </citation>
    <scope>NUCLEOTIDE SEQUENCE [LARGE SCALE GENOMIC DNA]</scope>
    <source>
        <strain evidence="7 8">YOKOZUNA-1</strain>
    </source>
</reference>
<evidence type="ECO:0000256" key="2">
    <source>
        <dbReference type="ARBA" id="ARBA00022692"/>
    </source>
</evidence>
<dbReference type="PROSITE" id="PS50262">
    <property type="entry name" value="G_PROTEIN_RECEP_F1_2"/>
    <property type="match status" value="1"/>
</dbReference>